<accession>A0A2P2KM51</accession>
<keyword evidence="1" id="KW-1133">Transmembrane helix</keyword>
<proteinExistence type="predicted"/>
<dbReference type="EMBL" id="GGEC01026281">
    <property type="protein sequence ID" value="MBX06765.1"/>
    <property type="molecule type" value="Transcribed_RNA"/>
</dbReference>
<dbReference type="AlphaFoldDB" id="A0A2P2KM51"/>
<dbReference type="EMBL" id="GGEC01026280">
    <property type="protein sequence ID" value="MBX06764.1"/>
    <property type="molecule type" value="Transcribed_RNA"/>
</dbReference>
<protein>
    <submittedName>
        <fullName evidence="2">Uncharacterized protein LOC105109734 isoform X1</fullName>
    </submittedName>
</protein>
<keyword evidence="1" id="KW-0472">Membrane</keyword>
<dbReference type="EMBL" id="GGEC01026283">
    <property type="protein sequence ID" value="MBX06767.1"/>
    <property type="molecule type" value="Transcribed_RNA"/>
</dbReference>
<sequence>MGNVCLLSKICCVSRVLLLDYILRILLMKVLFYLFTGAIRSTSILPRASCTPKQQNSRISGVLFYFECFLY</sequence>
<evidence type="ECO:0000313" key="3">
    <source>
        <dbReference type="EMBL" id="MBX06765.1"/>
    </source>
</evidence>
<name>A0A2P2KM51_RHIMU</name>
<evidence type="ECO:0000256" key="1">
    <source>
        <dbReference type="SAM" id="Phobius"/>
    </source>
</evidence>
<organism evidence="3">
    <name type="scientific">Rhizophora mucronata</name>
    <name type="common">Asiatic mangrove</name>
    <dbReference type="NCBI Taxonomy" id="61149"/>
    <lineage>
        <taxon>Eukaryota</taxon>
        <taxon>Viridiplantae</taxon>
        <taxon>Streptophyta</taxon>
        <taxon>Embryophyta</taxon>
        <taxon>Tracheophyta</taxon>
        <taxon>Spermatophyta</taxon>
        <taxon>Magnoliopsida</taxon>
        <taxon>eudicotyledons</taxon>
        <taxon>Gunneridae</taxon>
        <taxon>Pentapetalae</taxon>
        <taxon>rosids</taxon>
        <taxon>fabids</taxon>
        <taxon>Malpighiales</taxon>
        <taxon>Rhizophoraceae</taxon>
        <taxon>Rhizophora</taxon>
    </lineage>
</organism>
<keyword evidence="1" id="KW-0812">Transmembrane</keyword>
<evidence type="ECO:0000313" key="2">
    <source>
        <dbReference type="EMBL" id="MBX06764.1"/>
    </source>
</evidence>
<reference evidence="3" key="1">
    <citation type="submission" date="2018-02" db="EMBL/GenBank/DDBJ databases">
        <title>Rhizophora mucronata_Transcriptome.</title>
        <authorList>
            <person name="Meera S.P."/>
            <person name="Sreeshan A."/>
            <person name="Augustine A."/>
        </authorList>
    </citation>
    <scope>NUCLEOTIDE SEQUENCE</scope>
    <source>
        <tissue evidence="3">Leaf</tissue>
    </source>
</reference>
<feature type="transmembrane region" description="Helical" evidence="1">
    <location>
        <begin position="21"/>
        <end position="39"/>
    </location>
</feature>